<dbReference type="SUPFAM" id="SSF52777">
    <property type="entry name" value="CoA-dependent acyltransferases"/>
    <property type="match status" value="1"/>
</dbReference>
<dbReference type="EMBL" id="UGQT01000001">
    <property type="protein sequence ID" value="STZ56775.1"/>
    <property type="molecule type" value="Genomic_DNA"/>
</dbReference>
<feature type="region of interest" description="Disordered" evidence="1">
    <location>
        <begin position="198"/>
        <end position="217"/>
    </location>
</feature>
<dbReference type="Proteomes" id="UP000254978">
    <property type="component" value="Unassembled WGS sequence"/>
</dbReference>
<keyword evidence="2" id="KW-0436">Ligase</keyword>
<name>A0A378TA74_9MYCO</name>
<evidence type="ECO:0000256" key="1">
    <source>
        <dbReference type="SAM" id="MobiDB-lite"/>
    </source>
</evidence>
<gene>
    <name evidence="2" type="ORF">NCTC10821_00268</name>
</gene>
<organism evidence="2 3">
    <name type="scientific">Mycolicibacterium tokaiense</name>
    <dbReference type="NCBI Taxonomy" id="39695"/>
    <lineage>
        <taxon>Bacteria</taxon>
        <taxon>Bacillati</taxon>
        <taxon>Actinomycetota</taxon>
        <taxon>Actinomycetes</taxon>
        <taxon>Mycobacteriales</taxon>
        <taxon>Mycobacteriaceae</taxon>
        <taxon>Mycolicibacterium</taxon>
    </lineage>
</organism>
<sequence length="449" mass="48527">MLQDNRLHHIDQALYLGLRATGQAAVCQCLWIYEHDVDVEGLTRFHQQFGHGLAGRRIEPSPLPFGRHRWVACPGPQADIRFEEGVRPRDELMEWADEHACLPVDPEWGPVWHMGVQRFDDGSTAVSLVGSHCVGDGGGACLTVFEAVTGNTRDLGYPAPRSRTRRQALRADARDTLRDLPEVGRTLVNAAKLAVKRRGELTKSGGPKEADSLGPAGDQHVRVPAVAVYVDGAAWDARAAELGGNSYSLVAGIAARLGERMGRRSTVDGTVPLTVPINDRTLEDTRANAVVLANVRVDPTNAATDLSGARAALKEGLKTAKDTPDETLALLPLTPFLPKRAVRRTADLAFGFSSDLPVFCSNMGQLPAEIGRVDGTDAEHTVLRGVDQFVPLRVLEQRRGLLTVVAARVGSEQSLAIVGYRPGAENTKARLREIVSETLEEFGVTGSLE</sequence>
<dbReference type="RefSeq" id="WP_308213283.1">
    <property type="nucleotide sequence ID" value="NZ_AP022600.1"/>
</dbReference>
<keyword evidence="3" id="KW-1185">Reference proteome</keyword>
<protein>
    <submittedName>
        <fullName evidence="2">Fatty acyl-AMP ligase FadD28 and polyketide synthase</fullName>
    </submittedName>
</protein>
<accession>A0A378TA74</accession>
<dbReference type="AlphaFoldDB" id="A0A378TA74"/>
<reference evidence="2 3" key="1">
    <citation type="submission" date="2018-06" db="EMBL/GenBank/DDBJ databases">
        <authorList>
            <consortium name="Pathogen Informatics"/>
            <person name="Doyle S."/>
        </authorList>
    </citation>
    <scope>NUCLEOTIDE SEQUENCE [LARGE SCALE GENOMIC DNA]</scope>
    <source>
        <strain evidence="2 3">NCTC10821</strain>
    </source>
</reference>
<feature type="compositionally biased region" description="Basic and acidic residues" evidence="1">
    <location>
        <begin position="198"/>
        <end position="211"/>
    </location>
</feature>
<proteinExistence type="predicted"/>
<dbReference type="GO" id="GO:0016874">
    <property type="term" value="F:ligase activity"/>
    <property type="evidence" value="ECO:0007669"/>
    <property type="project" value="UniProtKB-KW"/>
</dbReference>
<evidence type="ECO:0000313" key="2">
    <source>
        <dbReference type="EMBL" id="STZ56775.1"/>
    </source>
</evidence>
<evidence type="ECO:0000313" key="3">
    <source>
        <dbReference type="Proteomes" id="UP000254978"/>
    </source>
</evidence>